<evidence type="ECO:0000313" key="8">
    <source>
        <dbReference type="EMBL" id="GKX56903.1"/>
    </source>
</evidence>
<comment type="catalytic activity">
    <reaction evidence="1">
        <text>5-amino-6-(5-phospho-D-ribosylamino)uracil + H2O = 5,6-diaminouracil + D-ribose 5-phosphate</text>
        <dbReference type="Rhea" id="RHEA:55020"/>
        <dbReference type="ChEBI" id="CHEBI:15377"/>
        <dbReference type="ChEBI" id="CHEBI:46252"/>
        <dbReference type="ChEBI" id="CHEBI:58453"/>
        <dbReference type="ChEBI" id="CHEBI:78346"/>
    </reaction>
</comment>
<name>A0AAV5N7Q7_9GAMM</name>
<dbReference type="EMBL" id="BRLH01000009">
    <property type="protein sequence ID" value="GKX56903.1"/>
    <property type="molecule type" value="Genomic_DNA"/>
</dbReference>
<dbReference type="Pfam" id="PF08719">
    <property type="entry name" value="NADAR"/>
    <property type="match status" value="1"/>
</dbReference>
<dbReference type="InterPro" id="IPR037238">
    <property type="entry name" value="YbiA-like_sf"/>
</dbReference>
<evidence type="ECO:0000256" key="5">
    <source>
        <dbReference type="ARBA" id="ARBA00032343"/>
    </source>
</evidence>
<proteinExistence type="inferred from homology"/>
<gene>
    <name evidence="8" type="ORF">SOASR030_30150</name>
</gene>
<dbReference type="RefSeq" id="WP_027275020.1">
    <property type="nucleotide sequence ID" value="NZ_BRLH01000009.1"/>
</dbReference>
<evidence type="ECO:0000313" key="9">
    <source>
        <dbReference type="Proteomes" id="UP001058124"/>
    </source>
</evidence>
<comment type="function">
    <text evidence="6">Catalyzes the hydrolysis of the N-glycosidic bond in the first two intermediates of riboflavin biosynthesis, which are highly reactive metabolites, yielding relatively innocuous products. Thus, can divert a surplus of harmful intermediates into relatively harmless products and pre-empt the damage these intermediates would otherwise do. Helps maintain flavin levels. May act on other substrates in vivo. Has no activity against GTP, nucleoside monophosphates or ADP-ribose. Is Required for swarming motility.</text>
</comment>
<comment type="similarity">
    <text evidence="3">Belongs to the YbiA family.</text>
</comment>
<evidence type="ECO:0000256" key="2">
    <source>
        <dbReference type="ARBA" id="ARBA00000751"/>
    </source>
</evidence>
<dbReference type="Proteomes" id="UP001058124">
    <property type="component" value="Unassembled WGS sequence"/>
</dbReference>
<comment type="catalytic activity">
    <reaction evidence="2">
        <text>2,5-diamino-6-hydroxy-4-(5-phosphoribosylamino)-pyrimidine + H2O = 2,5,6-triamino-4-hydroxypyrimidine + D-ribose 5-phosphate</text>
        <dbReference type="Rhea" id="RHEA:23436"/>
        <dbReference type="ChEBI" id="CHEBI:15377"/>
        <dbReference type="ChEBI" id="CHEBI:58614"/>
        <dbReference type="ChEBI" id="CHEBI:78346"/>
        <dbReference type="ChEBI" id="CHEBI:137796"/>
    </reaction>
</comment>
<evidence type="ECO:0000256" key="1">
    <source>
        <dbReference type="ARBA" id="ARBA00000022"/>
    </source>
</evidence>
<accession>A0AAV5N7Q7</accession>
<sequence length="191" mass="21342">MQQGNYTLDALQQAVRAGKRFKYLYFWGHRPSPSGAVTASCFSQWWPSPFEVDGVTYASAEHWMMAGKARLFGDEAILPRILNAKSPAEAKKFGRQVAGFNQQVWEACCFEMVCEGNFHKFSQHPALGEFLIGTRTRVLVEASPVDRIWGIGLAQDDERAANPLRWNGTNLLGFALMAVRDRLAGIDATTR</sequence>
<organism evidence="8 9">
    <name type="scientific">Leminorella grimontii</name>
    <dbReference type="NCBI Taxonomy" id="82981"/>
    <lineage>
        <taxon>Bacteria</taxon>
        <taxon>Pseudomonadati</taxon>
        <taxon>Pseudomonadota</taxon>
        <taxon>Gammaproteobacteria</taxon>
        <taxon>Enterobacterales</taxon>
        <taxon>Budviciaceae</taxon>
        <taxon>Leminorella</taxon>
    </lineage>
</organism>
<evidence type="ECO:0000256" key="6">
    <source>
        <dbReference type="ARBA" id="ARBA00045377"/>
    </source>
</evidence>
<comment type="caution">
    <text evidence="8">The sequence shown here is derived from an EMBL/GenBank/DDBJ whole genome shotgun (WGS) entry which is preliminary data.</text>
</comment>
<dbReference type="SUPFAM" id="SSF143990">
    <property type="entry name" value="YbiA-like"/>
    <property type="match status" value="1"/>
</dbReference>
<evidence type="ECO:0000256" key="4">
    <source>
        <dbReference type="ARBA" id="ARBA00014614"/>
    </source>
</evidence>
<reference evidence="8" key="1">
    <citation type="submission" date="2022-06" db="EMBL/GenBank/DDBJ databases">
        <title>Draft genome sequences of Leminorella grimontii str. JCM5902.</title>
        <authorList>
            <person name="Wakabayashi Y."/>
            <person name="Kojima K."/>
        </authorList>
    </citation>
    <scope>NUCLEOTIDE SEQUENCE</scope>
    <source>
        <strain evidence="8">JCM 5902</strain>
    </source>
</reference>
<feature type="domain" description="NADAR" evidence="7">
    <location>
        <begin position="25"/>
        <end position="183"/>
    </location>
</feature>
<evidence type="ECO:0000259" key="7">
    <source>
        <dbReference type="Pfam" id="PF08719"/>
    </source>
</evidence>
<evidence type="ECO:0000256" key="3">
    <source>
        <dbReference type="ARBA" id="ARBA00008508"/>
    </source>
</evidence>
<keyword evidence="9" id="KW-1185">Reference proteome</keyword>
<dbReference type="InterPro" id="IPR012816">
    <property type="entry name" value="NADAR"/>
</dbReference>
<dbReference type="CDD" id="cd15457">
    <property type="entry name" value="NADAR"/>
    <property type="match status" value="1"/>
</dbReference>
<protein>
    <recommendedName>
        <fullName evidence="4">N-glycosidase YbiA</fullName>
    </recommendedName>
    <alternativeName>
        <fullName evidence="5">Riboflavin biosynthesis intermediates N-glycosidase</fullName>
    </alternativeName>
</protein>
<dbReference type="Gene3D" id="1.10.357.40">
    <property type="entry name" value="YbiA-like"/>
    <property type="match status" value="1"/>
</dbReference>
<dbReference type="AlphaFoldDB" id="A0AAV5N7Q7"/>
<dbReference type="NCBIfam" id="TIGR02464">
    <property type="entry name" value="ribofla_fusion"/>
    <property type="match status" value="1"/>
</dbReference>